<protein>
    <submittedName>
        <fullName evidence="1">Uncharacterized protein</fullName>
    </submittedName>
</protein>
<name>A0A1H8AYN3_9SPHN</name>
<accession>A0A1H8AYN3</accession>
<reference evidence="2" key="1">
    <citation type="submission" date="2016-10" db="EMBL/GenBank/DDBJ databases">
        <authorList>
            <person name="Varghese N."/>
            <person name="Submissions S."/>
        </authorList>
    </citation>
    <scope>NUCLEOTIDE SEQUENCE [LARGE SCALE GENOMIC DNA]</scope>
    <source>
        <strain evidence="2">S6-262</strain>
    </source>
</reference>
<keyword evidence="2" id="KW-1185">Reference proteome</keyword>
<dbReference type="AlphaFoldDB" id="A0A1H8AYN3"/>
<dbReference type="Proteomes" id="UP000199206">
    <property type="component" value="Unassembled WGS sequence"/>
</dbReference>
<dbReference type="EMBL" id="FOCF01000002">
    <property type="protein sequence ID" value="SEM74888.1"/>
    <property type="molecule type" value="Genomic_DNA"/>
</dbReference>
<evidence type="ECO:0000313" key="2">
    <source>
        <dbReference type="Proteomes" id="UP000199206"/>
    </source>
</evidence>
<gene>
    <name evidence="1" type="ORF">SAMN05192583_1088</name>
</gene>
<sequence length="240" mass="26758">MLWKHYTGQMSGDFDDFIELDRTFRDLAISEEEADDAKMVRLFAREAPTGWAELLAEPRVIILAEAGSGKTEVIAKQPHVARTSNGERVSGYLRNFVGIVYARIAGAEQRFQFTAVEPRKGKIEVGFGSEDSTEFKLQEFLVSAGEFGKTVVGNDIRAPLCLRQMFKPQHRDTLQLQQPGCCHPPMPGDNRVRAIDKHRIGEAEALDAAANLLDLGLGVRTRITVVAAQRRNRRGFEFVG</sequence>
<proteinExistence type="predicted"/>
<evidence type="ECO:0000313" key="1">
    <source>
        <dbReference type="EMBL" id="SEM74888.1"/>
    </source>
</evidence>
<organism evidence="1 2">
    <name type="scientific">Sphingomonas gellani</name>
    <dbReference type="NCBI Taxonomy" id="1166340"/>
    <lineage>
        <taxon>Bacteria</taxon>
        <taxon>Pseudomonadati</taxon>
        <taxon>Pseudomonadota</taxon>
        <taxon>Alphaproteobacteria</taxon>
        <taxon>Sphingomonadales</taxon>
        <taxon>Sphingomonadaceae</taxon>
        <taxon>Sphingomonas</taxon>
    </lineage>
</organism>